<keyword evidence="7" id="KW-1185">Reference proteome</keyword>
<dbReference type="CDD" id="cd00637">
    <property type="entry name" value="7tm_classA_rhodopsin-like"/>
    <property type="match status" value="1"/>
</dbReference>
<feature type="transmembrane region" description="Helical" evidence="5">
    <location>
        <begin position="237"/>
        <end position="259"/>
    </location>
</feature>
<protein>
    <submittedName>
        <fullName evidence="8">G_PROTEIN_RECEP_F1_2 domain-containing protein</fullName>
    </submittedName>
</protein>
<dbReference type="WBParaSite" id="TCNE_0000553201-mRNA-1">
    <property type="protein sequence ID" value="TCNE_0000553201-mRNA-1"/>
    <property type="gene ID" value="TCNE_0000553201"/>
</dbReference>
<gene>
    <name evidence="6" type="ORF">TCNE_LOCUS5532</name>
</gene>
<dbReference type="EMBL" id="UYWY01019365">
    <property type="protein sequence ID" value="VDM36693.1"/>
    <property type="molecule type" value="Genomic_DNA"/>
</dbReference>
<feature type="transmembrane region" description="Helical" evidence="5">
    <location>
        <begin position="265"/>
        <end position="288"/>
    </location>
</feature>
<name>A0A183UAL2_TOXCA</name>
<dbReference type="PRINTS" id="PR00237">
    <property type="entry name" value="GPCRRHODOPSN"/>
</dbReference>
<dbReference type="AlphaFoldDB" id="A0A183UAL2"/>
<sequence>MTADQLSAEDIAAGLFLFLYGLIGLLTNILVCWPMCQMRNEIVGFRFLLSQAITDILLMIQFGLWPGFVILSQEEHLPKRYRWHLHLYLDFMWWAMVYHYPIVAWSRFAAIEWPTWFRCLSHTTCALICFIPWITALTQSTIAHQFDWFKPLYYDARQYGLTTDWQTYNMSGTGRFYALCNVVSMILPFPLYGVAFWALIRRNKRHSLNKKRHRRSRADSTTMNILLQKQLSIESRLLIPCIINTLIFVFGQIFVTLCARYSGKWITWSVAVLFASNSFINPIIYLTFSSAIRLRLMTIFRKQLRRRSNIIYRHYECRFIFIEFFI</sequence>
<dbReference type="Proteomes" id="UP000050794">
    <property type="component" value="Unassembled WGS sequence"/>
</dbReference>
<dbReference type="Gene3D" id="1.20.1070.10">
    <property type="entry name" value="Rhodopsin 7-helix transmembrane proteins"/>
    <property type="match status" value="1"/>
</dbReference>
<keyword evidence="4 5" id="KW-0472">Membrane</keyword>
<evidence type="ECO:0000256" key="2">
    <source>
        <dbReference type="ARBA" id="ARBA00022692"/>
    </source>
</evidence>
<dbReference type="PANTHER" id="PTHR22718">
    <property type="entry name" value="SERPENTINE RECEPTOR, CLASS X"/>
    <property type="match status" value="1"/>
</dbReference>
<feature type="transmembrane region" description="Helical" evidence="5">
    <location>
        <begin position="45"/>
        <end position="65"/>
    </location>
</feature>
<evidence type="ECO:0000256" key="1">
    <source>
        <dbReference type="ARBA" id="ARBA00004370"/>
    </source>
</evidence>
<evidence type="ECO:0000313" key="8">
    <source>
        <dbReference type="WBParaSite" id="TCNE_0000553201-mRNA-1"/>
    </source>
</evidence>
<evidence type="ECO:0000256" key="5">
    <source>
        <dbReference type="SAM" id="Phobius"/>
    </source>
</evidence>
<comment type="subcellular location">
    <subcellularLocation>
        <location evidence="1">Membrane</location>
    </subcellularLocation>
</comment>
<evidence type="ECO:0000313" key="7">
    <source>
        <dbReference type="Proteomes" id="UP000050794"/>
    </source>
</evidence>
<feature type="transmembrane region" description="Helical" evidence="5">
    <location>
        <begin position="12"/>
        <end position="33"/>
    </location>
</feature>
<feature type="transmembrane region" description="Helical" evidence="5">
    <location>
        <begin position="176"/>
        <end position="200"/>
    </location>
</feature>
<evidence type="ECO:0000256" key="4">
    <source>
        <dbReference type="ARBA" id="ARBA00023136"/>
    </source>
</evidence>
<dbReference type="PANTHER" id="PTHR22718:SF11">
    <property type="entry name" value="7TM GPCR SERPENTINE RECEPTOR CLASS X (SRX) DOMAIN-CONTAINING PROTEIN"/>
    <property type="match status" value="1"/>
</dbReference>
<reference evidence="8" key="1">
    <citation type="submission" date="2016-06" db="UniProtKB">
        <authorList>
            <consortium name="WormBaseParasite"/>
        </authorList>
    </citation>
    <scope>IDENTIFICATION</scope>
</reference>
<organism evidence="7 8">
    <name type="scientific">Toxocara canis</name>
    <name type="common">Canine roundworm</name>
    <dbReference type="NCBI Taxonomy" id="6265"/>
    <lineage>
        <taxon>Eukaryota</taxon>
        <taxon>Metazoa</taxon>
        <taxon>Ecdysozoa</taxon>
        <taxon>Nematoda</taxon>
        <taxon>Chromadorea</taxon>
        <taxon>Rhabditida</taxon>
        <taxon>Spirurina</taxon>
        <taxon>Ascaridomorpha</taxon>
        <taxon>Ascaridoidea</taxon>
        <taxon>Toxocaridae</taxon>
        <taxon>Toxocara</taxon>
    </lineage>
</organism>
<reference evidence="6 7" key="2">
    <citation type="submission" date="2018-11" db="EMBL/GenBank/DDBJ databases">
        <authorList>
            <consortium name="Pathogen Informatics"/>
        </authorList>
    </citation>
    <scope>NUCLEOTIDE SEQUENCE [LARGE SCALE GENOMIC DNA]</scope>
</reference>
<dbReference type="SUPFAM" id="SSF81321">
    <property type="entry name" value="Family A G protein-coupled receptor-like"/>
    <property type="match status" value="1"/>
</dbReference>
<keyword evidence="2 5" id="KW-0812">Transmembrane</keyword>
<evidence type="ECO:0000313" key="6">
    <source>
        <dbReference type="EMBL" id="VDM36693.1"/>
    </source>
</evidence>
<proteinExistence type="predicted"/>
<feature type="transmembrane region" description="Helical" evidence="5">
    <location>
        <begin position="85"/>
        <end position="103"/>
    </location>
</feature>
<accession>A0A183UAL2</accession>
<dbReference type="GO" id="GO:0004930">
    <property type="term" value="F:G protein-coupled receptor activity"/>
    <property type="evidence" value="ECO:0007669"/>
    <property type="project" value="InterPro"/>
</dbReference>
<dbReference type="InterPro" id="IPR000276">
    <property type="entry name" value="GPCR_Rhodpsn"/>
</dbReference>
<keyword evidence="3 5" id="KW-1133">Transmembrane helix</keyword>
<evidence type="ECO:0000256" key="3">
    <source>
        <dbReference type="ARBA" id="ARBA00022989"/>
    </source>
</evidence>
<dbReference type="GO" id="GO:0016020">
    <property type="term" value="C:membrane"/>
    <property type="evidence" value="ECO:0007669"/>
    <property type="project" value="UniProtKB-SubCell"/>
</dbReference>